<evidence type="ECO:0000256" key="1">
    <source>
        <dbReference type="ARBA" id="ARBA00006484"/>
    </source>
</evidence>
<protein>
    <recommendedName>
        <fullName evidence="5">Oxidoreductase</fullName>
    </recommendedName>
</protein>
<dbReference type="InterPro" id="IPR002347">
    <property type="entry name" value="SDR_fam"/>
</dbReference>
<dbReference type="GO" id="GO:0016491">
    <property type="term" value="F:oxidoreductase activity"/>
    <property type="evidence" value="ECO:0007669"/>
    <property type="project" value="UniProtKB-KW"/>
</dbReference>
<name>A0A512JMI3_9HYPH</name>
<accession>A0A512JMI3</accession>
<dbReference type="PANTHER" id="PTHR43639:SF1">
    <property type="entry name" value="SHORT-CHAIN DEHYDROGENASE_REDUCTASE FAMILY PROTEIN"/>
    <property type="match status" value="1"/>
</dbReference>
<gene>
    <name evidence="3" type="ORF">MGN01_29830</name>
</gene>
<dbReference type="Proteomes" id="UP000321750">
    <property type="component" value="Unassembled WGS sequence"/>
</dbReference>
<dbReference type="InterPro" id="IPR036291">
    <property type="entry name" value="NAD(P)-bd_dom_sf"/>
</dbReference>
<dbReference type="SUPFAM" id="SSF51735">
    <property type="entry name" value="NAD(P)-binding Rossmann-fold domains"/>
    <property type="match status" value="1"/>
</dbReference>
<dbReference type="InterPro" id="IPR020904">
    <property type="entry name" value="Sc_DH/Rdtase_CS"/>
</dbReference>
<dbReference type="Gene3D" id="3.40.50.720">
    <property type="entry name" value="NAD(P)-binding Rossmann-like Domain"/>
    <property type="match status" value="1"/>
</dbReference>
<evidence type="ECO:0000256" key="2">
    <source>
        <dbReference type="ARBA" id="ARBA00023002"/>
    </source>
</evidence>
<keyword evidence="2" id="KW-0560">Oxidoreductase</keyword>
<dbReference type="PANTHER" id="PTHR43639">
    <property type="entry name" value="OXIDOREDUCTASE, SHORT-CHAIN DEHYDROGENASE/REDUCTASE FAMILY (AFU_ORTHOLOGUE AFUA_5G02870)"/>
    <property type="match status" value="1"/>
</dbReference>
<comment type="caution">
    <text evidence="3">The sequence shown here is derived from an EMBL/GenBank/DDBJ whole genome shotgun (WGS) entry which is preliminary data.</text>
</comment>
<evidence type="ECO:0008006" key="5">
    <source>
        <dbReference type="Google" id="ProtNLM"/>
    </source>
</evidence>
<dbReference type="EMBL" id="BJZV01000016">
    <property type="protein sequence ID" value="GEP11138.1"/>
    <property type="molecule type" value="Genomic_DNA"/>
</dbReference>
<proteinExistence type="inferred from homology"/>
<dbReference type="PROSITE" id="PS00061">
    <property type="entry name" value="ADH_SHORT"/>
    <property type="match status" value="1"/>
</dbReference>
<sequence>MVKKGLLFGFQKALPILRDGASIIFTGSIAGSIGIPNMSVYSSTKAAVRNLARGWMLDTKERRFRINVLSPGHTLTPGLASVIPPEERVGLIDTIPLSRLGSPEDLGRAAVFLASDDSAYITGVELDVDGGVSQY</sequence>
<dbReference type="CDD" id="cd05233">
    <property type="entry name" value="SDR_c"/>
    <property type="match status" value="1"/>
</dbReference>
<dbReference type="PRINTS" id="PR00081">
    <property type="entry name" value="GDHRDH"/>
</dbReference>
<evidence type="ECO:0000313" key="4">
    <source>
        <dbReference type="Proteomes" id="UP000321750"/>
    </source>
</evidence>
<keyword evidence="4" id="KW-1185">Reference proteome</keyword>
<reference evidence="3 4" key="1">
    <citation type="submission" date="2019-07" db="EMBL/GenBank/DDBJ databases">
        <title>Whole genome shotgun sequence of Methylobacterium gnaphalii NBRC 107716.</title>
        <authorList>
            <person name="Hosoyama A."/>
            <person name="Uohara A."/>
            <person name="Ohji S."/>
            <person name="Ichikawa N."/>
        </authorList>
    </citation>
    <scope>NUCLEOTIDE SEQUENCE [LARGE SCALE GENOMIC DNA]</scope>
    <source>
        <strain evidence="3 4">NBRC 107716</strain>
    </source>
</reference>
<dbReference type="AlphaFoldDB" id="A0A512JMI3"/>
<evidence type="ECO:0000313" key="3">
    <source>
        <dbReference type="EMBL" id="GEP11138.1"/>
    </source>
</evidence>
<dbReference type="Pfam" id="PF13561">
    <property type="entry name" value="adh_short_C2"/>
    <property type="match status" value="1"/>
</dbReference>
<organism evidence="3 4">
    <name type="scientific">Methylobacterium gnaphalii</name>
    <dbReference type="NCBI Taxonomy" id="1010610"/>
    <lineage>
        <taxon>Bacteria</taxon>
        <taxon>Pseudomonadati</taxon>
        <taxon>Pseudomonadota</taxon>
        <taxon>Alphaproteobacteria</taxon>
        <taxon>Hyphomicrobiales</taxon>
        <taxon>Methylobacteriaceae</taxon>
        <taxon>Methylobacterium</taxon>
    </lineage>
</organism>
<dbReference type="RefSeq" id="WP_147047586.1">
    <property type="nucleotide sequence ID" value="NZ_BJZV01000016.1"/>
</dbReference>
<dbReference type="OrthoDB" id="9803333at2"/>
<comment type="similarity">
    <text evidence="1">Belongs to the short-chain dehydrogenases/reductases (SDR) family.</text>
</comment>